<feature type="domain" description="F-box" evidence="1">
    <location>
        <begin position="7"/>
        <end position="53"/>
    </location>
</feature>
<dbReference type="Pfam" id="PF12937">
    <property type="entry name" value="F-box-like"/>
    <property type="match status" value="1"/>
</dbReference>
<dbReference type="EMBL" id="MK500334">
    <property type="protein sequence ID" value="QBK86321.1"/>
    <property type="molecule type" value="Genomic_DNA"/>
</dbReference>
<organism evidence="2">
    <name type="scientific">Marseillevirus LCMAC102</name>
    <dbReference type="NCBI Taxonomy" id="2506603"/>
    <lineage>
        <taxon>Viruses</taxon>
        <taxon>Varidnaviria</taxon>
        <taxon>Bamfordvirae</taxon>
        <taxon>Nucleocytoviricota</taxon>
        <taxon>Megaviricetes</taxon>
        <taxon>Pimascovirales</taxon>
        <taxon>Pimascovirales incertae sedis</taxon>
        <taxon>Marseilleviridae</taxon>
    </lineage>
</organism>
<dbReference type="InterPro" id="IPR001810">
    <property type="entry name" value="F-box_dom"/>
</dbReference>
<protein>
    <submittedName>
        <fullName evidence="2">F-box family protein</fullName>
    </submittedName>
</protein>
<evidence type="ECO:0000259" key="1">
    <source>
        <dbReference type="PROSITE" id="PS50181"/>
    </source>
</evidence>
<reference evidence="2" key="1">
    <citation type="journal article" date="2019" name="MBio">
        <title>Virus Genomes from Deep Sea Sediments Expand the Ocean Megavirome and Support Independent Origins of Viral Gigantism.</title>
        <authorList>
            <person name="Backstrom D."/>
            <person name="Yutin N."/>
            <person name="Jorgensen S.L."/>
            <person name="Dharamshi J."/>
            <person name="Homa F."/>
            <person name="Zaremba-Niedwiedzka K."/>
            <person name="Spang A."/>
            <person name="Wolf Y.I."/>
            <person name="Koonin E.V."/>
            <person name="Ettema T.J."/>
        </authorList>
    </citation>
    <scope>NUCLEOTIDE SEQUENCE</scope>
</reference>
<dbReference type="SUPFAM" id="SSF81383">
    <property type="entry name" value="F-box domain"/>
    <property type="match status" value="1"/>
</dbReference>
<accession>A0A481YTV5</accession>
<dbReference type="Gene3D" id="1.20.1280.50">
    <property type="match status" value="1"/>
</dbReference>
<dbReference type="SMART" id="SM00256">
    <property type="entry name" value="FBOX"/>
    <property type="match status" value="1"/>
</dbReference>
<dbReference type="InterPro" id="IPR036047">
    <property type="entry name" value="F-box-like_dom_sf"/>
</dbReference>
<sequence length="238" mass="27892">MDTYRCFISLDKLPDDIICCLGLGLPLADLLNLSLVCKKINLVLCSDHFWGQKHLQDFGNYTEKTNLKQVYIDKLKNDNTRLFILECCAYDYYEYNCHGPRERSTYGERIFINIDIREFNKSRYSTFTVDVDIRHYLIVSPAGRVIKSGKIKENKQVRWNPLQCGIYLLKLWTESVDPDFFHIQFKNIKSAKVKIWSPLSSNKDGCIFESGEKCQRSNSIFIGMPKTRHDRRKTSYKT</sequence>
<evidence type="ECO:0000313" key="2">
    <source>
        <dbReference type="EMBL" id="QBK86321.1"/>
    </source>
</evidence>
<dbReference type="PROSITE" id="PS50181">
    <property type="entry name" value="FBOX"/>
    <property type="match status" value="1"/>
</dbReference>
<proteinExistence type="predicted"/>
<gene>
    <name evidence="2" type="ORF">LCMAC102_01160</name>
</gene>
<name>A0A481YTV5_9VIRU</name>